<evidence type="ECO:0000313" key="2">
    <source>
        <dbReference type="Proteomes" id="UP000297031"/>
    </source>
</evidence>
<dbReference type="RefSeq" id="WP_135947279.1">
    <property type="nucleotide sequence ID" value="NZ_CANQMU010000006.1"/>
</dbReference>
<gene>
    <name evidence="1" type="ORF">E7746_08860</name>
</gene>
<keyword evidence="2" id="KW-1185">Reference proteome</keyword>
<protein>
    <submittedName>
        <fullName evidence="1">YtxH domain-containing protein</fullName>
    </submittedName>
</protein>
<dbReference type="Proteomes" id="UP000297031">
    <property type="component" value="Chromosome"/>
</dbReference>
<dbReference type="EMBL" id="CP039393">
    <property type="protein sequence ID" value="QCD35982.1"/>
    <property type="molecule type" value="Genomic_DNA"/>
</dbReference>
<organism evidence="1 2">
    <name type="scientific">Muribaculum gordoncarteri</name>
    <dbReference type="NCBI Taxonomy" id="2530390"/>
    <lineage>
        <taxon>Bacteria</taxon>
        <taxon>Pseudomonadati</taxon>
        <taxon>Bacteroidota</taxon>
        <taxon>Bacteroidia</taxon>
        <taxon>Bacteroidales</taxon>
        <taxon>Muribaculaceae</taxon>
        <taxon>Muribaculum</taxon>
    </lineage>
</organism>
<dbReference type="KEGG" id="mgod:E7746_08860"/>
<reference evidence="1 2" key="1">
    <citation type="submission" date="2019-02" db="EMBL/GenBank/DDBJ databases">
        <title>Isolation and identification of novel species under the genus Muribaculum.</title>
        <authorList>
            <person name="Miyake S."/>
            <person name="Ding Y."/>
            <person name="Low A."/>
            <person name="Soh M."/>
            <person name="Seedorf H."/>
        </authorList>
    </citation>
    <scope>NUCLEOTIDE SEQUENCE [LARGE SCALE GENOMIC DNA]</scope>
    <source>
        <strain evidence="1 2">TLL-A4</strain>
    </source>
</reference>
<name>A0A4P7VJS4_9BACT</name>
<sequence length="72" mass="8287">MKNCHLFFTGLILGALTGIYAERYSRTTSRGRKIRREVNRTLRDLYGDARERIGRVKESVEDKVDEIADAAK</sequence>
<dbReference type="AlphaFoldDB" id="A0A4P7VJS4"/>
<accession>A0A4P7VJS4</accession>
<proteinExistence type="predicted"/>
<dbReference type="OrthoDB" id="1100277at2"/>
<evidence type="ECO:0000313" key="1">
    <source>
        <dbReference type="EMBL" id="QCD35982.1"/>
    </source>
</evidence>